<feature type="compositionally biased region" description="Polar residues" evidence="5">
    <location>
        <begin position="1200"/>
        <end position="1211"/>
    </location>
</feature>
<dbReference type="PANTHER" id="PTHR23346">
    <property type="entry name" value="TRANSLATIONAL ACTIVATOR GCN1-RELATED"/>
    <property type="match status" value="1"/>
</dbReference>
<dbReference type="GO" id="GO:0000502">
    <property type="term" value="C:proteasome complex"/>
    <property type="evidence" value="ECO:0007669"/>
    <property type="project" value="UniProtKB-KW"/>
</dbReference>
<feature type="domain" description="Proteasome adapter and scaffold protein ECM29 HEAT-repeat" evidence="7">
    <location>
        <begin position="1505"/>
        <end position="1666"/>
    </location>
</feature>
<keyword evidence="3" id="KW-0677">Repeat</keyword>
<feature type="compositionally biased region" description="Low complexity" evidence="5">
    <location>
        <begin position="1212"/>
        <end position="1222"/>
    </location>
</feature>
<evidence type="ECO:0000259" key="7">
    <source>
        <dbReference type="Pfam" id="PF24492"/>
    </source>
</evidence>
<dbReference type="PANTHER" id="PTHR23346:SF19">
    <property type="entry name" value="PROTEASOME ADAPTER AND SCAFFOLD PROTEIN ECM29"/>
    <property type="match status" value="1"/>
</dbReference>
<comment type="subcellular location">
    <subcellularLocation>
        <location evidence="1">Cytoplasm</location>
    </subcellularLocation>
</comment>
<keyword evidence="2" id="KW-0963">Cytoplasm</keyword>
<evidence type="ECO:0000313" key="9">
    <source>
        <dbReference type="Proteomes" id="UP000187455"/>
    </source>
</evidence>
<comment type="caution">
    <text evidence="8">The sequence shown here is derived from an EMBL/GenBank/DDBJ whole genome shotgun (WGS) entry which is preliminary data.</text>
</comment>
<sequence>MSEEHDLELLETIGFRFGLADSSSKVDTHVNNFLVPLLYKLNSGTSPVLELLNHIGSLLKNDKTVSLPTSEIFDFYMDPTISSLSKNIGLLYIQKSMERCKIEELPIYLSRLINGIDLVPETHKPSIVPIILQGLGDVGSQGEVYLNKIKLESTNSSKYVLNLSRDLFMFSSTPTSSEKGPIYPGLSPQIVSILTNEKKAIWTNGGNSLSKFKKGVFDFVNKSSLFDGLHCENERFISLLCASCDPVNYEVTTSASDSLKKINVLDYEDKNLIVQLSFLFLGGKSDDIFPNMNRAPCSSKLKSLIMKHLSKSIVATSMFPDWLKILFDCLFGEFTTQQLKILGAMFMRYVCQKSPIEQLRIAGPVLFQGIKKLLNILEDQNVSNTRNQEVIRMNAYNSWTILITRLPALFNSDIDGLKNLISTAEKEPPNIRSNAQETIYEMGISIFKKFCDDILITDNVLDILEETILNSSSTQIKLTVLRILSDGPDFSNCRSKCIAMIGYCDPDPQVSTNSLNCLNMDPGSLKIAFNSSDNAENSQALELYFSKLPEIYSWLSALLNFLLTGKSTGGYTNNNTLSNLKTLDSILTNFNNPDFNYSVHPKSFEPLMLFTIQLLILHGLFFSLKNFNFIIEASSIEKEWVDEKLELSDKEAEKIIFNFGKANSFDHNLLDNTSIRMSVYLSLRNLYINENANHTIELLPRISLFSLLTIQKFKDISNTSSVSESLERGVELSSILFKLTTTLGPPEVHDFVLKNFKLLSYLLNILSSETSQIFLSEGLASSLTTTWDLELNDRKGFATPSALPLQISVITLEIFEAVEILSDQISKNMLKSSSSSPLSKKNVKRTIGCLLTSSYSITRINSLFTLRGYNYCLDKYPDVSISLDKSINLLKLTLKNLLEIFYSIKVKKITPVSEDLSPFFSTICVCVRELGIFGNLNSFPPHLKEFENPSYEILVEELTSFYIIELIKSGRCNFSEVKSLVLSLSGIAIKNTSKLIESPNGSTQKEYLSVFILKLLRDLSSSEKNVLKTFDTQFLISEIVPLISSKWNILHSKSLYNGSLYLPFSDFGILGLVDHDCEKSCWDWIIFEALLPMSESHRVTERFAAATWAGSLALECSNLKLMSDHCVFLHKIMCGLLLDSDEMVQSVAGKSISLIYESSDSSKNKDLMLHSLINTLGNRRMLLLSNPDVNDVSTGLRNQLIPNSQSVDTNESSSNSRGRNNNVFGQRPSTKSIISLTYYQILDLASEVGNPELFYHMVVLAGHSIQTSINYGLSSYSVKSINNAIETSNRYSKKLIPSLFFLCFSVNPAISKSMNSIWHNLYKTNSPNSAFSVTNENFTYPSSSPILIKNWDSIYKKSIVNMGSSDWKVRQSSCSAMIFALSFSGNLPVNIDFIETTWKLSLRLLDDIKDSVRLEALTFCNSLSSATIIWAEESLTTPESQNINGSKTHVENSVNSINITDSKVSDSIISTVIKLMVDVGLASPAEDVRKFSLSFINKLSHLNAIKPYSGKLAIKYLESLSDMEDQTFNYISQNANNWEISSQELDSFRLSSTKSSPVMVTLERFLGYLTEDQMAEFIPELCRIITHGMGLPTRTGTARAIVNISVNHPDLIKNHALTIARSILSVIKNSSSVEMYAWASAIAYISPFLELKSFEKLSNILFKLYFSKDNEGSKISAIITLSQISKRSLDKVKNASKISSLFYFGSFDENPDVSRPSKDSWSLVTDGLTPTDIKQIYSESIISLCNEKILSDDWTFIKQSAFTLSNLCSLSPFGDNFSSYKIEKFMQADITSLISSNQDLESDKYSKLVSKLNKTDIKFIGNLNSTIGNLMKVTKRKNWLGRDSCIHSMTSVSIACQPAILKNPLFEFIGEEIDLSQSILDVSNNFIFFMNTNFITYFSLNSRSIILKE</sequence>
<evidence type="ECO:0000256" key="3">
    <source>
        <dbReference type="ARBA" id="ARBA00022737"/>
    </source>
</evidence>
<dbReference type="InterPro" id="IPR011989">
    <property type="entry name" value="ARM-like"/>
</dbReference>
<dbReference type="Pfam" id="PF24492">
    <property type="entry name" value="HEAT_ECM29"/>
    <property type="match status" value="1"/>
</dbReference>
<dbReference type="OrthoDB" id="16066at2759"/>
<organism evidence="8 9">
    <name type="scientific">Smittium mucronatum</name>
    <dbReference type="NCBI Taxonomy" id="133383"/>
    <lineage>
        <taxon>Eukaryota</taxon>
        <taxon>Fungi</taxon>
        <taxon>Fungi incertae sedis</taxon>
        <taxon>Zoopagomycota</taxon>
        <taxon>Kickxellomycotina</taxon>
        <taxon>Harpellomycetes</taxon>
        <taxon>Harpellales</taxon>
        <taxon>Legeriomycetaceae</taxon>
        <taxon>Smittium</taxon>
    </lineage>
</organism>
<dbReference type="Proteomes" id="UP000187455">
    <property type="component" value="Unassembled WGS sequence"/>
</dbReference>
<evidence type="ECO:0000259" key="6">
    <source>
        <dbReference type="Pfam" id="PF13001"/>
    </source>
</evidence>
<keyword evidence="4 8" id="KW-0647">Proteasome</keyword>
<dbReference type="GO" id="GO:0060090">
    <property type="term" value="F:molecular adaptor activity"/>
    <property type="evidence" value="ECO:0007669"/>
    <property type="project" value="InterPro"/>
</dbReference>
<gene>
    <name evidence="8" type="ORF">AYI68_g276</name>
</gene>
<dbReference type="GO" id="GO:0043248">
    <property type="term" value="P:proteasome assembly"/>
    <property type="evidence" value="ECO:0007669"/>
    <property type="project" value="InterPro"/>
</dbReference>
<feature type="region of interest" description="Disordered" evidence="5">
    <location>
        <begin position="1200"/>
        <end position="1226"/>
    </location>
</feature>
<evidence type="ECO:0000256" key="1">
    <source>
        <dbReference type="ARBA" id="ARBA00004496"/>
    </source>
</evidence>
<dbReference type="EMBL" id="LSSL01000083">
    <property type="protein sequence ID" value="OLY85529.1"/>
    <property type="molecule type" value="Genomic_DNA"/>
</dbReference>
<dbReference type="GO" id="GO:0005737">
    <property type="term" value="C:cytoplasm"/>
    <property type="evidence" value="ECO:0007669"/>
    <property type="project" value="UniProtKB-SubCell"/>
</dbReference>
<name>A0A1R0H8P0_9FUNG</name>
<evidence type="ECO:0000256" key="4">
    <source>
        <dbReference type="ARBA" id="ARBA00022942"/>
    </source>
</evidence>
<reference evidence="8 9" key="1">
    <citation type="journal article" date="2016" name="Mol. Biol. Evol.">
        <title>Genome-Wide Survey of Gut Fungi (Harpellales) Reveals the First Horizontally Transferred Ubiquitin Gene from a Mosquito Host.</title>
        <authorList>
            <person name="Wang Y."/>
            <person name="White M.M."/>
            <person name="Kvist S."/>
            <person name="Moncalvo J.M."/>
        </authorList>
    </citation>
    <scope>NUCLEOTIDE SEQUENCE [LARGE SCALE GENOMIC DNA]</scope>
    <source>
        <strain evidence="8 9">ALG-7-W6</strain>
    </source>
</reference>
<evidence type="ECO:0000256" key="5">
    <source>
        <dbReference type="SAM" id="MobiDB-lite"/>
    </source>
</evidence>
<dbReference type="STRING" id="133383.A0A1R0H8P0"/>
<accession>A0A1R0H8P0</accession>
<dbReference type="InterPro" id="IPR024372">
    <property type="entry name" value="Ecm29_N"/>
</dbReference>
<dbReference type="InterPro" id="IPR016024">
    <property type="entry name" value="ARM-type_fold"/>
</dbReference>
<evidence type="ECO:0000313" key="8">
    <source>
        <dbReference type="EMBL" id="OLY85529.1"/>
    </source>
</evidence>
<evidence type="ECO:0000256" key="2">
    <source>
        <dbReference type="ARBA" id="ARBA00022490"/>
    </source>
</evidence>
<feature type="domain" description="Proteasome component Ecm29 N-terminal" evidence="6">
    <location>
        <begin position="10"/>
        <end position="502"/>
    </location>
</feature>
<dbReference type="SUPFAM" id="SSF48371">
    <property type="entry name" value="ARM repeat"/>
    <property type="match status" value="3"/>
</dbReference>
<dbReference type="Pfam" id="PF13001">
    <property type="entry name" value="ECM29_N"/>
    <property type="match status" value="1"/>
</dbReference>
<dbReference type="InterPro" id="IPR055443">
    <property type="entry name" value="HEAT_ECM29"/>
</dbReference>
<keyword evidence="9" id="KW-1185">Reference proteome</keyword>
<dbReference type="Gene3D" id="1.25.10.10">
    <property type="entry name" value="Leucine-rich Repeat Variant"/>
    <property type="match status" value="1"/>
</dbReference>
<protein>
    <submittedName>
        <fullName evidence="8">Proteasome-associated protein ECM29-like protein</fullName>
    </submittedName>
</protein>
<proteinExistence type="predicted"/>
<dbReference type="GO" id="GO:0036503">
    <property type="term" value="P:ERAD pathway"/>
    <property type="evidence" value="ECO:0007669"/>
    <property type="project" value="TreeGrafter"/>
</dbReference>
<dbReference type="GO" id="GO:0005634">
    <property type="term" value="C:nucleus"/>
    <property type="evidence" value="ECO:0007669"/>
    <property type="project" value="TreeGrafter"/>
</dbReference>